<comment type="caution">
    <text evidence="9">Lacks conserved residue(s) required for the propagation of feature annotation.</text>
</comment>
<protein>
    <recommendedName>
        <fullName evidence="9">TRAP transporter small permease protein</fullName>
    </recommendedName>
</protein>
<keyword evidence="7 9" id="KW-0472">Membrane</keyword>
<organism evidence="11 12">
    <name type="scientific">Neptunicoccus cionae</name>
    <dbReference type="NCBI Taxonomy" id="2035344"/>
    <lineage>
        <taxon>Bacteria</taxon>
        <taxon>Pseudomonadati</taxon>
        <taxon>Pseudomonadota</taxon>
        <taxon>Alphaproteobacteria</taxon>
        <taxon>Rhodobacterales</taxon>
        <taxon>Paracoccaceae</taxon>
        <taxon>Neptunicoccus</taxon>
    </lineage>
</organism>
<dbReference type="PANTHER" id="PTHR35011">
    <property type="entry name" value="2,3-DIKETO-L-GULONATE TRAP TRANSPORTER SMALL PERMEASE PROTEIN YIAM"/>
    <property type="match status" value="1"/>
</dbReference>
<comment type="function">
    <text evidence="9">Part of the tripartite ATP-independent periplasmic (TRAP) transport system.</text>
</comment>
<evidence type="ECO:0000256" key="9">
    <source>
        <dbReference type="RuleBase" id="RU369079"/>
    </source>
</evidence>
<keyword evidence="2 9" id="KW-0813">Transport</keyword>
<evidence type="ECO:0000256" key="6">
    <source>
        <dbReference type="ARBA" id="ARBA00022989"/>
    </source>
</evidence>
<sequence length="221" mass="24849">MSQKAESWTDRLEETLIASILGLMTVVTFANVVARYGFNSNILWAVEFTVFLFGWMVLLGASYAVKINAHLGVDAILNIVSPKSSKTLGMISVAVCIIFSFLLLKGAWDYWANFANLPATTGRWFPTGFEENFRGKGWYETDDVPMPAILGFMEGMFNDGDEYEKLPRLLPYMVLPISMALLLFRFCQAGLKLWRGEISMLIVSHEAEDSIEEAAQYVKDN</sequence>
<evidence type="ECO:0000256" key="7">
    <source>
        <dbReference type="ARBA" id="ARBA00023136"/>
    </source>
</evidence>
<comment type="subunit">
    <text evidence="9">The complex comprises the extracytoplasmic solute receptor protein and the two transmembrane proteins.</text>
</comment>
<evidence type="ECO:0000313" key="12">
    <source>
        <dbReference type="Proteomes" id="UP000628017"/>
    </source>
</evidence>
<feature type="transmembrane region" description="Helical" evidence="9">
    <location>
        <begin position="16"/>
        <end position="36"/>
    </location>
</feature>
<reference evidence="11" key="1">
    <citation type="journal article" date="2014" name="Int. J. Syst. Evol. Microbiol.">
        <title>Complete genome sequence of Corynebacterium casei LMG S-19264T (=DSM 44701T), isolated from a smear-ripened cheese.</title>
        <authorList>
            <consortium name="US DOE Joint Genome Institute (JGI-PGF)"/>
            <person name="Walter F."/>
            <person name="Albersmeier A."/>
            <person name="Kalinowski J."/>
            <person name="Ruckert C."/>
        </authorList>
    </citation>
    <scope>NUCLEOTIDE SEQUENCE</scope>
    <source>
        <strain evidence="11">CGMCC 1.15880</strain>
    </source>
</reference>
<dbReference type="AlphaFoldDB" id="A0A916QX61"/>
<dbReference type="InterPro" id="IPR055348">
    <property type="entry name" value="DctQ"/>
</dbReference>
<proteinExistence type="inferred from homology"/>
<dbReference type="EMBL" id="BMKA01000002">
    <property type="protein sequence ID" value="GGA16778.1"/>
    <property type="molecule type" value="Genomic_DNA"/>
</dbReference>
<evidence type="ECO:0000259" key="10">
    <source>
        <dbReference type="Pfam" id="PF04290"/>
    </source>
</evidence>
<evidence type="ECO:0000256" key="5">
    <source>
        <dbReference type="ARBA" id="ARBA00022692"/>
    </source>
</evidence>
<dbReference type="Pfam" id="PF04290">
    <property type="entry name" value="DctQ"/>
    <property type="match status" value="1"/>
</dbReference>
<dbReference type="GO" id="GO:0022857">
    <property type="term" value="F:transmembrane transporter activity"/>
    <property type="evidence" value="ECO:0007669"/>
    <property type="project" value="UniProtKB-UniRule"/>
</dbReference>
<reference evidence="11" key="2">
    <citation type="submission" date="2020-09" db="EMBL/GenBank/DDBJ databases">
        <authorList>
            <person name="Sun Q."/>
            <person name="Zhou Y."/>
        </authorList>
    </citation>
    <scope>NUCLEOTIDE SEQUENCE</scope>
    <source>
        <strain evidence="11">CGMCC 1.15880</strain>
    </source>
</reference>
<evidence type="ECO:0000256" key="2">
    <source>
        <dbReference type="ARBA" id="ARBA00022448"/>
    </source>
</evidence>
<comment type="subcellular location">
    <subcellularLocation>
        <location evidence="1 9">Cell inner membrane</location>
        <topology evidence="1 9">Multi-pass membrane protein</topology>
    </subcellularLocation>
</comment>
<keyword evidence="5 9" id="KW-0812">Transmembrane</keyword>
<keyword evidence="3" id="KW-1003">Cell membrane</keyword>
<accession>A0A916QX61</accession>
<dbReference type="RefSeq" id="WP_188673269.1">
    <property type="nucleotide sequence ID" value="NZ_BMKA01000002.1"/>
</dbReference>
<dbReference type="Proteomes" id="UP000628017">
    <property type="component" value="Unassembled WGS sequence"/>
</dbReference>
<dbReference type="GO" id="GO:0005886">
    <property type="term" value="C:plasma membrane"/>
    <property type="evidence" value="ECO:0007669"/>
    <property type="project" value="UniProtKB-SubCell"/>
</dbReference>
<evidence type="ECO:0000313" key="11">
    <source>
        <dbReference type="EMBL" id="GGA16778.1"/>
    </source>
</evidence>
<dbReference type="InterPro" id="IPR007387">
    <property type="entry name" value="TRAP_DctQ"/>
</dbReference>
<keyword evidence="12" id="KW-1185">Reference proteome</keyword>
<keyword evidence="4 9" id="KW-0997">Cell inner membrane</keyword>
<dbReference type="PANTHER" id="PTHR35011:SF2">
    <property type="entry name" value="2,3-DIKETO-L-GULONATE TRAP TRANSPORTER SMALL PERMEASE PROTEIN YIAM"/>
    <property type="match status" value="1"/>
</dbReference>
<evidence type="ECO:0000256" key="8">
    <source>
        <dbReference type="ARBA" id="ARBA00038436"/>
    </source>
</evidence>
<feature type="domain" description="Tripartite ATP-independent periplasmic transporters DctQ component" evidence="10">
    <location>
        <begin position="24"/>
        <end position="115"/>
    </location>
</feature>
<comment type="similarity">
    <text evidence="8 9">Belongs to the TRAP transporter small permease family.</text>
</comment>
<name>A0A916QX61_9RHOB</name>
<evidence type="ECO:0000256" key="1">
    <source>
        <dbReference type="ARBA" id="ARBA00004429"/>
    </source>
</evidence>
<feature type="transmembrane region" description="Helical" evidence="9">
    <location>
        <begin position="87"/>
        <end position="108"/>
    </location>
</feature>
<evidence type="ECO:0000256" key="3">
    <source>
        <dbReference type="ARBA" id="ARBA00022475"/>
    </source>
</evidence>
<comment type="caution">
    <text evidence="11">The sequence shown here is derived from an EMBL/GenBank/DDBJ whole genome shotgun (WGS) entry which is preliminary data.</text>
</comment>
<dbReference type="GO" id="GO:0015740">
    <property type="term" value="P:C4-dicarboxylate transport"/>
    <property type="evidence" value="ECO:0007669"/>
    <property type="project" value="TreeGrafter"/>
</dbReference>
<evidence type="ECO:0000256" key="4">
    <source>
        <dbReference type="ARBA" id="ARBA00022519"/>
    </source>
</evidence>
<keyword evidence="6 9" id="KW-1133">Transmembrane helix</keyword>
<feature type="transmembrane region" description="Helical" evidence="9">
    <location>
        <begin position="42"/>
        <end position="66"/>
    </location>
</feature>
<gene>
    <name evidence="11" type="ORF">GCM10011498_16660</name>
</gene>